<name>A0A1G7QHB5_9BACT</name>
<dbReference type="STRING" id="571438.SAMN05192586_12122"/>
<sequence length="147" mass="15406">MSEQEETQNAGAVSPALPDGIGLTLDDVRALLAKEHETIVPKDDPMLMIVTLLNAYLGEVDKLHARHGKALAALMAGKTDAYVKGVQGATDALAAQLSASSVEGIRKVFAEHAGQLQSLKSGMWYAAAIVAVSALVNVAVFVLRGVR</sequence>
<feature type="transmembrane region" description="Helical" evidence="1">
    <location>
        <begin position="123"/>
        <end position="143"/>
    </location>
</feature>
<keyword evidence="3" id="KW-1185">Reference proteome</keyword>
<protein>
    <recommendedName>
        <fullName evidence="4">Transcriptional activator TraM</fullName>
    </recommendedName>
</protein>
<proteinExistence type="predicted"/>
<dbReference type="Proteomes" id="UP000199355">
    <property type="component" value="Unassembled WGS sequence"/>
</dbReference>
<evidence type="ECO:0000256" key="1">
    <source>
        <dbReference type="SAM" id="Phobius"/>
    </source>
</evidence>
<evidence type="ECO:0000313" key="2">
    <source>
        <dbReference type="EMBL" id="SDF97359.1"/>
    </source>
</evidence>
<accession>A0A1G7QHB5</accession>
<organism evidence="2 3">
    <name type="scientific">Desulfovibrio legallii</name>
    <dbReference type="NCBI Taxonomy" id="571438"/>
    <lineage>
        <taxon>Bacteria</taxon>
        <taxon>Pseudomonadati</taxon>
        <taxon>Thermodesulfobacteriota</taxon>
        <taxon>Desulfovibrionia</taxon>
        <taxon>Desulfovibrionales</taxon>
        <taxon>Desulfovibrionaceae</taxon>
        <taxon>Desulfovibrio</taxon>
    </lineage>
</organism>
<dbReference type="OrthoDB" id="5456766at2"/>
<keyword evidence="1" id="KW-0472">Membrane</keyword>
<dbReference type="RefSeq" id="WP_143339554.1">
    <property type="nucleotide sequence ID" value="NZ_FNBX01000021.1"/>
</dbReference>
<keyword evidence="1" id="KW-0812">Transmembrane</keyword>
<keyword evidence="1" id="KW-1133">Transmembrane helix</keyword>
<reference evidence="3" key="1">
    <citation type="submission" date="2016-10" db="EMBL/GenBank/DDBJ databases">
        <authorList>
            <person name="Varghese N."/>
            <person name="Submissions S."/>
        </authorList>
    </citation>
    <scope>NUCLEOTIDE SEQUENCE [LARGE SCALE GENOMIC DNA]</scope>
    <source>
        <strain evidence="3">KHC7</strain>
    </source>
</reference>
<dbReference type="AlphaFoldDB" id="A0A1G7QHB5"/>
<evidence type="ECO:0008006" key="4">
    <source>
        <dbReference type="Google" id="ProtNLM"/>
    </source>
</evidence>
<evidence type="ECO:0000313" key="3">
    <source>
        <dbReference type="Proteomes" id="UP000199355"/>
    </source>
</evidence>
<dbReference type="EMBL" id="FNBX01000021">
    <property type="protein sequence ID" value="SDF97359.1"/>
    <property type="molecule type" value="Genomic_DNA"/>
</dbReference>
<gene>
    <name evidence="2" type="ORF">SAMN05192586_12122</name>
</gene>